<gene>
    <name evidence="7" type="ORF">Sjap_016300</name>
</gene>
<dbReference type="InterPro" id="IPR001128">
    <property type="entry name" value="Cyt_P450"/>
</dbReference>
<feature type="binding site" description="axial binding residue" evidence="4">
    <location>
        <position position="461"/>
    </location>
    <ligand>
        <name>heme</name>
        <dbReference type="ChEBI" id="CHEBI:30413"/>
    </ligand>
    <ligandPart>
        <name>Fe</name>
        <dbReference type="ChEBI" id="CHEBI:18248"/>
    </ligandPart>
</feature>
<comment type="caution">
    <text evidence="7">The sequence shown here is derived from an EMBL/GenBank/DDBJ whole genome shotgun (WGS) entry which is preliminary data.</text>
</comment>
<dbReference type="PRINTS" id="PR00385">
    <property type="entry name" value="P450"/>
</dbReference>
<organism evidence="7 8">
    <name type="scientific">Stephania japonica</name>
    <dbReference type="NCBI Taxonomy" id="461633"/>
    <lineage>
        <taxon>Eukaryota</taxon>
        <taxon>Viridiplantae</taxon>
        <taxon>Streptophyta</taxon>
        <taxon>Embryophyta</taxon>
        <taxon>Tracheophyta</taxon>
        <taxon>Spermatophyta</taxon>
        <taxon>Magnoliopsida</taxon>
        <taxon>Ranunculales</taxon>
        <taxon>Menispermaceae</taxon>
        <taxon>Menispermoideae</taxon>
        <taxon>Cissampelideae</taxon>
        <taxon>Stephania</taxon>
    </lineage>
</organism>
<evidence type="ECO:0000256" key="3">
    <source>
        <dbReference type="ARBA" id="ARBA00023004"/>
    </source>
</evidence>
<keyword evidence="6" id="KW-0812">Transmembrane</keyword>
<name>A0AAP0NS88_9MAGN</name>
<dbReference type="Pfam" id="PF00067">
    <property type="entry name" value="p450"/>
    <property type="match status" value="1"/>
</dbReference>
<evidence type="ECO:0000256" key="5">
    <source>
        <dbReference type="RuleBase" id="RU000461"/>
    </source>
</evidence>
<keyword evidence="3 4" id="KW-0408">Iron</keyword>
<keyword evidence="5" id="KW-0503">Monooxygenase</keyword>
<dbReference type="GO" id="GO:0020037">
    <property type="term" value="F:heme binding"/>
    <property type="evidence" value="ECO:0007669"/>
    <property type="project" value="InterPro"/>
</dbReference>
<dbReference type="GO" id="GO:0005506">
    <property type="term" value="F:iron ion binding"/>
    <property type="evidence" value="ECO:0007669"/>
    <property type="project" value="InterPro"/>
</dbReference>
<keyword evidence="8" id="KW-1185">Reference proteome</keyword>
<dbReference type="Proteomes" id="UP001417504">
    <property type="component" value="Unassembled WGS sequence"/>
</dbReference>
<keyword evidence="6" id="KW-0472">Membrane</keyword>
<dbReference type="AlphaFoldDB" id="A0AAP0NS88"/>
<evidence type="ECO:0008006" key="9">
    <source>
        <dbReference type="Google" id="ProtNLM"/>
    </source>
</evidence>
<keyword evidence="5" id="KW-0560">Oxidoreductase</keyword>
<evidence type="ECO:0000313" key="7">
    <source>
        <dbReference type="EMBL" id="KAK9117353.1"/>
    </source>
</evidence>
<keyword evidence="4 5" id="KW-0349">Heme</keyword>
<accession>A0AAP0NS88</accession>
<reference evidence="7 8" key="1">
    <citation type="submission" date="2024-01" db="EMBL/GenBank/DDBJ databases">
        <title>Genome assemblies of Stephania.</title>
        <authorList>
            <person name="Yang L."/>
        </authorList>
    </citation>
    <scope>NUCLEOTIDE SEQUENCE [LARGE SCALE GENOMIC DNA]</scope>
    <source>
        <strain evidence="7">QJT</strain>
        <tissue evidence="7">Leaf</tissue>
    </source>
</reference>
<evidence type="ECO:0000256" key="1">
    <source>
        <dbReference type="ARBA" id="ARBA00010617"/>
    </source>
</evidence>
<comment type="cofactor">
    <cofactor evidence="4">
        <name>heme</name>
        <dbReference type="ChEBI" id="CHEBI:30413"/>
    </cofactor>
</comment>
<dbReference type="InterPro" id="IPR002401">
    <property type="entry name" value="Cyt_P450_E_grp-I"/>
</dbReference>
<comment type="similarity">
    <text evidence="1 5">Belongs to the cytochrome P450 family.</text>
</comment>
<dbReference type="CDD" id="cd11072">
    <property type="entry name" value="CYP71-like"/>
    <property type="match status" value="1"/>
</dbReference>
<protein>
    <recommendedName>
        <fullName evidence="9">Cytochrome P450</fullName>
    </recommendedName>
</protein>
<evidence type="ECO:0000256" key="4">
    <source>
        <dbReference type="PIRSR" id="PIRSR602401-1"/>
    </source>
</evidence>
<evidence type="ECO:0000256" key="6">
    <source>
        <dbReference type="SAM" id="Phobius"/>
    </source>
</evidence>
<dbReference type="FunFam" id="1.10.630.10:FF:000011">
    <property type="entry name" value="Cytochrome P450 83B1"/>
    <property type="match status" value="1"/>
</dbReference>
<dbReference type="PRINTS" id="PR00463">
    <property type="entry name" value="EP450I"/>
</dbReference>
<keyword evidence="6" id="KW-1133">Transmembrane helix</keyword>
<dbReference type="InterPro" id="IPR017972">
    <property type="entry name" value="Cyt_P450_CS"/>
</dbReference>
<proteinExistence type="inferred from homology"/>
<dbReference type="SUPFAM" id="SSF48264">
    <property type="entry name" value="Cytochrome P450"/>
    <property type="match status" value="1"/>
</dbReference>
<dbReference type="PANTHER" id="PTHR47955">
    <property type="entry name" value="CYTOCHROME P450 FAMILY 71 PROTEIN"/>
    <property type="match status" value="1"/>
</dbReference>
<dbReference type="InterPro" id="IPR036396">
    <property type="entry name" value="Cyt_P450_sf"/>
</dbReference>
<dbReference type="EMBL" id="JBBNAE010000006">
    <property type="protein sequence ID" value="KAK9117353.1"/>
    <property type="molecule type" value="Genomic_DNA"/>
</dbReference>
<keyword evidence="2 4" id="KW-0479">Metal-binding</keyword>
<dbReference type="GO" id="GO:0016705">
    <property type="term" value="F:oxidoreductase activity, acting on paired donors, with incorporation or reduction of molecular oxygen"/>
    <property type="evidence" value="ECO:0007669"/>
    <property type="project" value="InterPro"/>
</dbReference>
<dbReference type="PANTHER" id="PTHR47955:SF18">
    <property type="entry name" value="CYTOCHROME P450 71A1-LIKE"/>
    <property type="match status" value="1"/>
</dbReference>
<dbReference type="PROSITE" id="PS00086">
    <property type="entry name" value="CYTOCHROME_P450"/>
    <property type="match status" value="1"/>
</dbReference>
<dbReference type="GO" id="GO:0044550">
    <property type="term" value="P:secondary metabolite biosynthetic process"/>
    <property type="evidence" value="ECO:0007669"/>
    <property type="project" value="UniProtKB-ARBA"/>
</dbReference>
<feature type="transmembrane region" description="Helical" evidence="6">
    <location>
        <begin position="21"/>
        <end position="41"/>
    </location>
</feature>
<evidence type="ECO:0000313" key="8">
    <source>
        <dbReference type="Proteomes" id="UP001417504"/>
    </source>
</evidence>
<sequence length="520" mass="59433">MALLSFLQQWLEKQQWMLLQHPLLLSLLLLFSFFFLLRIGYGPNSSKSNLPPSPPKFPIIGNIHQLGPLIHRSFRDLSQKYGPIMLLHMGGVPVVVVSSGEIVREITKDHDVNFANRPFTTAAHALLYGCTDVGFSPYGEHWRKLRRICVMELLTPKRVHSFKSFREEEIGCLLEKIKAAAAMKNSPIDLSKMFFVLSNDIVSRCAVGKKHGEKDKFRELSRQLSELIPAFSFGDFFPYLKWMDVLTGLVRRLKITSQELDAFFEQVLEEHVGERNHNDGEYLNKENDCMDLLLKVQENNQYINLTKLNIKALIQDLFIAGSETTATTLEWTMAELIKNPDIMKKAQEEVRRVTGHNKCSKVEEEDIKQMDYLKCIINESLRLHPAIPTLLPHQSSKACTVGGYHIPAKTRVMINAWAIQRDPKVWSRAEEFIPDRFINSTIDFKGQDYNFIPFGSGRRMCPGSTFALAIVESAIANLLYWFDWELPNGAANEELDMTEAFGLSVAKKIPLKLVPIYHFS</sequence>
<dbReference type="GO" id="GO:0004497">
    <property type="term" value="F:monooxygenase activity"/>
    <property type="evidence" value="ECO:0007669"/>
    <property type="project" value="UniProtKB-KW"/>
</dbReference>
<dbReference type="Gene3D" id="1.10.630.10">
    <property type="entry name" value="Cytochrome P450"/>
    <property type="match status" value="1"/>
</dbReference>
<evidence type="ECO:0000256" key="2">
    <source>
        <dbReference type="ARBA" id="ARBA00022723"/>
    </source>
</evidence>